<evidence type="ECO:0000256" key="3">
    <source>
        <dbReference type="ARBA" id="ARBA00022705"/>
    </source>
</evidence>
<proteinExistence type="inferred from homology"/>
<dbReference type="InterPro" id="IPR007694">
    <property type="entry name" value="DNA_helicase_DnaB-like_C"/>
</dbReference>
<keyword evidence="6" id="KW-0347">Helicase</keyword>
<dbReference type="Gene3D" id="3.40.50.300">
    <property type="entry name" value="P-loop containing nucleotide triphosphate hydrolases"/>
    <property type="match status" value="1"/>
</dbReference>
<dbReference type="EC" id="5.6.2.3" evidence="10"/>
<dbReference type="PANTHER" id="PTHR30153:SF2">
    <property type="entry name" value="REPLICATIVE DNA HELICASE"/>
    <property type="match status" value="1"/>
</dbReference>
<comment type="similarity">
    <text evidence="1">Belongs to the helicase family. DnaB subfamily.</text>
</comment>
<dbReference type="InterPro" id="IPR007693">
    <property type="entry name" value="DNA_helicase_DnaB-like_N"/>
</dbReference>
<evidence type="ECO:0000256" key="5">
    <source>
        <dbReference type="ARBA" id="ARBA00022801"/>
    </source>
</evidence>
<keyword evidence="5" id="KW-0378">Hydrolase</keyword>
<dbReference type="SUPFAM" id="SSF48024">
    <property type="entry name" value="N-terminal domain of DnaB helicase"/>
    <property type="match status" value="1"/>
</dbReference>
<reference evidence="13" key="1">
    <citation type="submission" date="2023-08" db="EMBL/GenBank/DDBJ databases">
        <title>Complete genome sequence of Mycoplasma seminis 2200.</title>
        <authorList>
            <person name="Spergser J."/>
        </authorList>
    </citation>
    <scope>NUCLEOTIDE SEQUENCE [LARGE SCALE GENOMIC DNA]</scope>
    <source>
        <strain evidence="13">2200</strain>
    </source>
</reference>
<evidence type="ECO:0000256" key="11">
    <source>
        <dbReference type="ARBA" id="ARBA00048954"/>
    </source>
</evidence>
<evidence type="ECO:0000313" key="13">
    <source>
        <dbReference type="EMBL" id="WLP85311.1"/>
    </source>
</evidence>
<dbReference type="SUPFAM" id="SSF52540">
    <property type="entry name" value="P-loop containing nucleoside triphosphate hydrolases"/>
    <property type="match status" value="1"/>
</dbReference>
<keyword evidence="14" id="KW-1185">Reference proteome</keyword>
<dbReference type="InterPro" id="IPR027417">
    <property type="entry name" value="P-loop_NTPase"/>
</dbReference>
<dbReference type="Pfam" id="PF00772">
    <property type="entry name" value="DnaB"/>
    <property type="match status" value="1"/>
</dbReference>
<name>A0ABY9HA57_9MOLU</name>
<dbReference type="CDD" id="cd00984">
    <property type="entry name" value="DnaB_C"/>
    <property type="match status" value="1"/>
</dbReference>
<dbReference type="PROSITE" id="PS51199">
    <property type="entry name" value="SF4_HELICASE"/>
    <property type="match status" value="1"/>
</dbReference>
<evidence type="ECO:0000256" key="1">
    <source>
        <dbReference type="ARBA" id="ARBA00008428"/>
    </source>
</evidence>
<comment type="catalytic activity">
    <reaction evidence="11">
        <text>ATP + H2O = ADP + phosphate + H(+)</text>
        <dbReference type="Rhea" id="RHEA:13065"/>
        <dbReference type="ChEBI" id="CHEBI:15377"/>
        <dbReference type="ChEBI" id="CHEBI:15378"/>
        <dbReference type="ChEBI" id="CHEBI:30616"/>
        <dbReference type="ChEBI" id="CHEBI:43474"/>
        <dbReference type="ChEBI" id="CHEBI:456216"/>
        <dbReference type="EC" id="5.6.2.3"/>
    </reaction>
</comment>
<gene>
    <name evidence="13" type="ORF">Q8852_03235</name>
</gene>
<evidence type="ECO:0000256" key="10">
    <source>
        <dbReference type="ARBA" id="ARBA00044969"/>
    </source>
</evidence>
<evidence type="ECO:0000256" key="9">
    <source>
        <dbReference type="ARBA" id="ARBA00023235"/>
    </source>
</evidence>
<dbReference type="RefSeq" id="WP_305937747.1">
    <property type="nucleotide sequence ID" value="NZ_CP132191.1"/>
</dbReference>
<evidence type="ECO:0000256" key="8">
    <source>
        <dbReference type="ARBA" id="ARBA00023125"/>
    </source>
</evidence>
<dbReference type="Gene3D" id="1.10.860.10">
    <property type="entry name" value="DNAb Helicase, Chain A"/>
    <property type="match status" value="1"/>
</dbReference>
<keyword evidence="8" id="KW-0238">DNA-binding</keyword>
<dbReference type="PANTHER" id="PTHR30153">
    <property type="entry name" value="REPLICATIVE DNA HELICASE DNAB"/>
    <property type="match status" value="1"/>
</dbReference>
<sequence length="489" mass="55510">MSRNRKFIEDKVYKNISGDLIPLKDTLFQDEAVEREVLSNLINDLDKQGLGFDYLSPQAFYTPAYQQLFKLIKTTRDNSKNKTITFDYNDVKKLIETIPNTLEYSALTIGTLNKIASSLYNDENFITNVEKLIELQKMRNLESFYAEYQKAFGHNGKITWDSSIQDLQNFLVTNNNMSIKNSEFISLDQAANDLAERIANILQNKEQQENSLYTGFYSIDNHVKGFKPGQFVILAARPGVGKTALALNIAKNIVDEANKNGEVKNVAFISLEMPTNELTSRYISTASGVDLYKIQNPKFISNNDEAMKIFHTIENMKKDSVVWFDDEPKSKITEIIFKIRHLMKNLDGKLDLVIIDYLQLLSGGDNSGNRQTEVASISRSLKTLALELKIPIMALSQLSRSVESREDKRPQLIDLRESGQIEQDADIVLFLNKKPLKKGVSEEEVSKNEHIPVVLTVAKNRNGQPGAANTLIYTGKYVKFTDEKEGNRY</sequence>
<keyword evidence="3" id="KW-0235">DNA replication</keyword>
<dbReference type="SMART" id="SM00382">
    <property type="entry name" value="AAA"/>
    <property type="match status" value="1"/>
</dbReference>
<feature type="domain" description="SF4 helicase" evidence="12">
    <location>
        <begin position="205"/>
        <end position="487"/>
    </location>
</feature>
<evidence type="ECO:0000259" key="12">
    <source>
        <dbReference type="PROSITE" id="PS51199"/>
    </source>
</evidence>
<dbReference type="Pfam" id="PF03796">
    <property type="entry name" value="DnaB_C"/>
    <property type="match status" value="1"/>
</dbReference>
<evidence type="ECO:0000256" key="7">
    <source>
        <dbReference type="ARBA" id="ARBA00022840"/>
    </source>
</evidence>
<dbReference type="InterPro" id="IPR003593">
    <property type="entry name" value="AAA+_ATPase"/>
</dbReference>
<dbReference type="EMBL" id="CP132191">
    <property type="protein sequence ID" value="WLP85311.1"/>
    <property type="molecule type" value="Genomic_DNA"/>
</dbReference>
<keyword evidence="2" id="KW-0639">Primosome</keyword>
<dbReference type="Proteomes" id="UP001237011">
    <property type="component" value="Chromosome"/>
</dbReference>
<evidence type="ECO:0000256" key="4">
    <source>
        <dbReference type="ARBA" id="ARBA00022741"/>
    </source>
</evidence>
<protein>
    <recommendedName>
        <fullName evidence="10">DNA 5'-3' helicase</fullName>
        <ecNumber evidence="10">5.6.2.3</ecNumber>
    </recommendedName>
</protein>
<organism evidence="13 14">
    <name type="scientific">Mycoplasma seminis</name>
    <dbReference type="NCBI Taxonomy" id="512749"/>
    <lineage>
        <taxon>Bacteria</taxon>
        <taxon>Bacillati</taxon>
        <taxon>Mycoplasmatota</taxon>
        <taxon>Mollicutes</taxon>
        <taxon>Mycoplasmataceae</taxon>
        <taxon>Mycoplasma</taxon>
    </lineage>
</organism>
<dbReference type="InterPro" id="IPR036185">
    <property type="entry name" value="DNA_heli_DnaB-like_N_sf"/>
</dbReference>
<keyword evidence="7" id="KW-0067">ATP-binding</keyword>
<keyword evidence="9" id="KW-0413">Isomerase</keyword>
<dbReference type="InterPro" id="IPR016136">
    <property type="entry name" value="DNA_helicase_N/primase_C"/>
</dbReference>
<evidence type="ECO:0000256" key="6">
    <source>
        <dbReference type="ARBA" id="ARBA00022806"/>
    </source>
</evidence>
<keyword evidence="4" id="KW-0547">Nucleotide-binding</keyword>
<evidence type="ECO:0000313" key="14">
    <source>
        <dbReference type="Proteomes" id="UP001237011"/>
    </source>
</evidence>
<accession>A0ABY9HA57</accession>
<evidence type="ECO:0000256" key="2">
    <source>
        <dbReference type="ARBA" id="ARBA00022515"/>
    </source>
</evidence>